<evidence type="ECO:0000313" key="3">
    <source>
        <dbReference type="EMBL" id="CAK7269183.1"/>
    </source>
</evidence>
<name>A0ABP0DLM1_9PEZI</name>
<accession>A0ABP0DLM1</accession>
<gene>
    <name evidence="3" type="ORF">SEPCBS119000_003441</name>
</gene>
<comment type="caution">
    <text evidence="3">The sequence shown here is derived from an EMBL/GenBank/DDBJ whole genome shotgun (WGS) entry which is preliminary data.</text>
</comment>
<feature type="compositionally biased region" description="Basic residues" evidence="1">
    <location>
        <begin position="209"/>
        <end position="219"/>
    </location>
</feature>
<dbReference type="PROSITE" id="PS50174">
    <property type="entry name" value="G_PATCH"/>
    <property type="match status" value="1"/>
</dbReference>
<dbReference type="PANTHER" id="PTHR20923">
    <property type="entry name" value="BAT4 PROTEIN-RELATED"/>
    <property type="match status" value="1"/>
</dbReference>
<dbReference type="Proteomes" id="UP001642502">
    <property type="component" value="Unassembled WGS sequence"/>
</dbReference>
<feature type="region of interest" description="Disordered" evidence="1">
    <location>
        <begin position="180"/>
        <end position="249"/>
    </location>
</feature>
<protein>
    <recommendedName>
        <fullName evidence="2">G-patch domain-containing protein</fullName>
    </recommendedName>
</protein>
<reference evidence="3 4" key="1">
    <citation type="submission" date="2024-01" db="EMBL/GenBank/DDBJ databases">
        <authorList>
            <person name="Allen C."/>
            <person name="Tagirdzhanova G."/>
        </authorList>
    </citation>
    <scope>NUCLEOTIDE SEQUENCE [LARGE SCALE GENOMIC DNA]</scope>
    <source>
        <strain evidence="3 4">CBS 119000</strain>
    </source>
</reference>
<dbReference type="EMBL" id="CAWUON010000044">
    <property type="protein sequence ID" value="CAK7269183.1"/>
    <property type="molecule type" value="Genomic_DNA"/>
</dbReference>
<proteinExistence type="predicted"/>
<evidence type="ECO:0000259" key="2">
    <source>
        <dbReference type="PROSITE" id="PS50174"/>
    </source>
</evidence>
<evidence type="ECO:0000256" key="1">
    <source>
        <dbReference type="SAM" id="MobiDB-lite"/>
    </source>
</evidence>
<evidence type="ECO:0000313" key="4">
    <source>
        <dbReference type="Proteomes" id="UP001642502"/>
    </source>
</evidence>
<dbReference type="PANTHER" id="PTHR20923:SF1">
    <property type="entry name" value="G PATCH DOMAIN AND ANKYRIN REPEAT-CONTAINING PROTEIN 1"/>
    <property type="match status" value="1"/>
</dbReference>
<dbReference type="InterPro" id="IPR039146">
    <property type="entry name" value="GPANK1"/>
</dbReference>
<dbReference type="SMART" id="SM00443">
    <property type="entry name" value="G_patch"/>
    <property type="match status" value="1"/>
</dbReference>
<feature type="compositionally biased region" description="Polar residues" evidence="1">
    <location>
        <begin position="184"/>
        <end position="196"/>
    </location>
</feature>
<feature type="domain" description="G-patch" evidence="2">
    <location>
        <begin position="138"/>
        <end position="186"/>
    </location>
</feature>
<keyword evidence="4" id="KW-1185">Reference proteome</keyword>
<sequence>MSDNLSQVEDHDKEPDDDGAVDTPLHRLPGFGTGLHRRRVAFVKAGESPASKSAPAGSLSGGAVSDLYLSIVMGQAKESNVTPKAHSTDAASVDKPATCHVCRLPLTTSATAAAHHHETCLVHQVSLDHSKPPSALDRSRFGLAIMSAHGWDPDSGRGLGANQQGIPYPVEARLRPERQALGSAPSSSRDGQSLRTRPSKVAASEPVPARRRNHTRKQLRAMEEDRRRRHDRLREQIMGSRDLDKYLRP</sequence>
<feature type="region of interest" description="Disordered" evidence="1">
    <location>
        <begin position="1"/>
        <end position="32"/>
    </location>
</feature>
<organism evidence="3 4">
    <name type="scientific">Sporothrix epigloea</name>
    <dbReference type="NCBI Taxonomy" id="1892477"/>
    <lineage>
        <taxon>Eukaryota</taxon>
        <taxon>Fungi</taxon>
        <taxon>Dikarya</taxon>
        <taxon>Ascomycota</taxon>
        <taxon>Pezizomycotina</taxon>
        <taxon>Sordariomycetes</taxon>
        <taxon>Sordariomycetidae</taxon>
        <taxon>Ophiostomatales</taxon>
        <taxon>Ophiostomataceae</taxon>
        <taxon>Sporothrix</taxon>
    </lineage>
</organism>
<dbReference type="InterPro" id="IPR000467">
    <property type="entry name" value="G_patch_dom"/>
</dbReference>
<dbReference type="Pfam" id="PF01585">
    <property type="entry name" value="G-patch"/>
    <property type="match status" value="1"/>
</dbReference>